<organism evidence="1 2">
    <name type="scientific">Isoalcanivorax pacificus W11-5</name>
    <dbReference type="NCBI Taxonomy" id="391936"/>
    <lineage>
        <taxon>Bacteria</taxon>
        <taxon>Pseudomonadati</taxon>
        <taxon>Pseudomonadota</taxon>
        <taxon>Gammaproteobacteria</taxon>
        <taxon>Oceanospirillales</taxon>
        <taxon>Alcanivoracaceae</taxon>
        <taxon>Isoalcanivorax</taxon>
    </lineage>
</organism>
<dbReference type="KEGG" id="apac:S7S_16060"/>
<dbReference type="AlphaFoldDB" id="A0A0B4XMM9"/>
<dbReference type="Pfam" id="PF05973">
    <property type="entry name" value="Gp49"/>
    <property type="match status" value="1"/>
</dbReference>
<evidence type="ECO:0000313" key="1">
    <source>
        <dbReference type="EMBL" id="AJD49624.1"/>
    </source>
</evidence>
<dbReference type="Proteomes" id="UP000006764">
    <property type="component" value="Chromosome"/>
</dbReference>
<proteinExistence type="predicted"/>
<protein>
    <recommendedName>
        <fullName evidence="3">Phage-related protein</fullName>
    </recommendedName>
</protein>
<dbReference type="RefSeq" id="WP_008733307.1">
    <property type="nucleotide sequence ID" value="NZ_CP004387.1"/>
</dbReference>
<accession>A0A0B4XMM9</accession>
<dbReference type="InterPro" id="IPR009241">
    <property type="entry name" value="HigB-like"/>
</dbReference>
<evidence type="ECO:0000313" key="2">
    <source>
        <dbReference type="Proteomes" id="UP000006764"/>
    </source>
</evidence>
<dbReference type="HOGENOM" id="CLU_139003_0_1_6"/>
<dbReference type="OrthoDB" id="9797093at2"/>
<dbReference type="EMBL" id="CP004387">
    <property type="protein sequence ID" value="AJD49624.1"/>
    <property type="molecule type" value="Genomic_DNA"/>
</dbReference>
<evidence type="ECO:0008006" key="3">
    <source>
        <dbReference type="Google" id="ProtNLM"/>
    </source>
</evidence>
<name>A0A0B4XMM9_9GAMM</name>
<gene>
    <name evidence="1" type="ORF">S7S_16060</name>
</gene>
<reference evidence="1 2" key="1">
    <citation type="journal article" date="2012" name="J. Bacteriol.">
        <title>Genome sequence of an alkane-degrading bacterium, Alcanivorax pacificus type strain W11-5, isolated from deep sea sediment.</title>
        <authorList>
            <person name="Lai Q."/>
            <person name="Shao Z."/>
        </authorList>
    </citation>
    <scope>NUCLEOTIDE SEQUENCE [LARGE SCALE GENOMIC DNA]</scope>
    <source>
        <strain evidence="1 2">W11-5</strain>
    </source>
</reference>
<keyword evidence="2" id="KW-1185">Reference proteome</keyword>
<sequence>MAQCKHIQFEGSSLTDLRRWPKEARMAAGYQLDLVQHGRCPDDWKPMKTVGAGVREIRIAAADRSWRVIYVDVVRDRLYILHCFQKTAQKTRKADIDLARARYHAIRRAR</sequence>
<dbReference type="STRING" id="391936.S7S_16060"/>